<organism evidence="2 3">
    <name type="scientific">Symbiodinium necroappetens</name>
    <dbReference type="NCBI Taxonomy" id="1628268"/>
    <lineage>
        <taxon>Eukaryota</taxon>
        <taxon>Sar</taxon>
        <taxon>Alveolata</taxon>
        <taxon>Dinophyceae</taxon>
        <taxon>Suessiales</taxon>
        <taxon>Symbiodiniaceae</taxon>
        <taxon>Symbiodinium</taxon>
    </lineage>
</organism>
<dbReference type="OrthoDB" id="109543at2759"/>
<protein>
    <submittedName>
        <fullName evidence="2">Rhp6 protein</fullName>
    </submittedName>
</protein>
<accession>A0A813AR57</accession>
<feature type="region of interest" description="Disordered" evidence="1">
    <location>
        <begin position="365"/>
        <end position="400"/>
    </location>
</feature>
<dbReference type="AlphaFoldDB" id="A0A813AR57"/>
<gene>
    <name evidence="2" type="primary">rhp6</name>
    <name evidence="2" type="ORF">SNEC2469_LOCUS28461</name>
</gene>
<evidence type="ECO:0000313" key="2">
    <source>
        <dbReference type="EMBL" id="CAE7875003.1"/>
    </source>
</evidence>
<evidence type="ECO:0000313" key="3">
    <source>
        <dbReference type="Proteomes" id="UP000601435"/>
    </source>
</evidence>
<feature type="non-terminal residue" evidence="2">
    <location>
        <position position="478"/>
    </location>
</feature>
<name>A0A813AR57_9DINO</name>
<reference evidence="2" key="1">
    <citation type="submission" date="2021-02" db="EMBL/GenBank/DDBJ databases">
        <authorList>
            <person name="Dougan E. K."/>
            <person name="Rhodes N."/>
            <person name="Thang M."/>
            <person name="Chan C."/>
        </authorList>
    </citation>
    <scope>NUCLEOTIDE SEQUENCE</scope>
</reference>
<evidence type="ECO:0000256" key="1">
    <source>
        <dbReference type="SAM" id="MobiDB-lite"/>
    </source>
</evidence>
<sequence length="478" mass="52707">FFTWSSPSPRIIRCDLPVYTCWEAQCSILTCSPLSSAWICWKAVSGPQMRRSASRTWAGAVPTVCWPFFVSCRPSSSKAMVRNGGSVPGALSTTRRRTGVASFVITHAGRPLKSWLITMRASNADADIDRLVLTTRLFRRIGPDEDVIGIGVCAQGRGRLAKLTAFFDAVSQTAWEGGLRRAAWKEPLTHWLPLFVHAQHALSAAPLLADCLHQLADACPQGEDSHLPAPVFRLLRAKEAPQMAVDAIVALPEIMHQLLKQVLYGDRHASLKLLKGYFVMHRLFLHCCDRWPVVREAADLALEEFIGSDRGCTKQATPWLAYILQLLTISNIGWDRMKDTFLKEALAREVQFILPKYPSYRPTLPGQEASTVESPASEWRAADGVPGSDRQAPTKAATELAPSTWRGADRGWTCLSGGLRTEGVHAFSVRVRRLPPGSAVRVGWVGEEGDELVGATSRGWGHHASSSCFGQYGWKMHN</sequence>
<dbReference type="Proteomes" id="UP000601435">
    <property type="component" value="Unassembled WGS sequence"/>
</dbReference>
<dbReference type="EMBL" id="CAJNJA010061920">
    <property type="protein sequence ID" value="CAE7875003.1"/>
    <property type="molecule type" value="Genomic_DNA"/>
</dbReference>
<proteinExistence type="predicted"/>
<feature type="non-terminal residue" evidence="2">
    <location>
        <position position="1"/>
    </location>
</feature>
<comment type="caution">
    <text evidence="2">The sequence shown here is derived from an EMBL/GenBank/DDBJ whole genome shotgun (WGS) entry which is preliminary data.</text>
</comment>
<keyword evidence="3" id="KW-1185">Reference proteome</keyword>